<dbReference type="PROSITE" id="PS00028">
    <property type="entry name" value="ZINC_FINGER_C2H2_1"/>
    <property type="match status" value="1"/>
</dbReference>
<evidence type="ECO:0000313" key="7">
    <source>
        <dbReference type="EnsemblMetazoa" id="G6433.24:cds"/>
    </source>
</evidence>
<evidence type="ECO:0000256" key="3">
    <source>
        <dbReference type="ARBA" id="ARBA00022771"/>
    </source>
</evidence>
<evidence type="ECO:0000259" key="6">
    <source>
        <dbReference type="PROSITE" id="PS50157"/>
    </source>
</evidence>
<dbReference type="AlphaFoldDB" id="A0A8W8NLY3"/>
<evidence type="ECO:0000256" key="5">
    <source>
        <dbReference type="PROSITE-ProRule" id="PRU00042"/>
    </source>
</evidence>
<dbReference type="FunFam" id="3.30.160.60:FF:000624">
    <property type="entry name" value="zinc finger protein 697"/>
    <property type="match status" value="1"/>
</dbReference>
<reference evidence="7" key="1">
    <citation type="submission" date="2022-08" db="UniProtKB">
        <authorList>
            <consortium name="EnsemblMetazoa"/>
        </authorList>
    </citation>
    <scope>IDENTIFICATION</scope>
    <source>
        <strain evidence="7">05x7-T-G4-1.051#20</strain>
    </source>
</reference>
<dbReference type="InterPro" id="IPR013087">
    <property type="entry name" value="Znf_C2H2_type"/>
</dbReference>
<evidence type="ECO:0000313" key="8">
    <source>
        <dbReference type="Proteomes" id="UP000005408"/>
    </source>
</evidence>
<keyword evidence="4" id="KW-0862">Zinc</keyword>
<dbReference type="PROSITE" id="PS50157">
    <property type="entry name" value="ZINC_FINGER_C2H2_2"/>
    <property type="match status" value="1"/>
</dbReference>
<dbReference type="Gene3D" id="3.30.160.60">
    <property type="entry name" value="Classic Zinc Finger"/>
    <property type="match status" value="1"/>
</dbReference>
<proteinExistence type="predicted"/>
<dbReference type="Pfam" id="PF00096">
    <property type="entry name" value="zf-C2H2"/>
    <property type="match status" value="1"/>
</dbReference>
<dbReference type="SMART" id="SM00355">
    <property type="entry name" value="ZnF_C2H2"/>
    <property type="match status" value="2"/>
</dbReference>
<organism evidence="7 8">
    <name type="scientific">Magallana gigas</name>
    <name type="common">Pacific oyster</name>
    <name type="synonym">Crassostrea gigas</name>
    <dbReference type="NCBI Taxonomy" id="29159"/>
    <lineage>
        <taxon>Eukaryota</taxon>
        <taxon>Metazoa</taxon>
        <taxon>Spiralia</taxon>
        <taxon>Lophotrochozoa</taxon>
        <taxon>Mollusca</taxon>
        <taxon>Bivalvia</taxon>
        <taxon>Autobranchia</taxon>
        <taxon>Pteriomorphia</taxon>
        <taxon>Ostreida</taxon>
        <taxon>Ostreoidea</taxon>
        <taxon>Ostreidae</taxon>
        <taxon>Magallana</taxon>
    </lineage>
</organism>
<keyword evidence="3 5" id="KW-0863">Zinc-finger</keyword>
<dbReference type="SUPFAM" id="SSF57667">
    <property type="entry name" value="beta-beta-alpha zinc fingers"/>
    <property type="match status" value="1"/>
</dbReference>
<feature type="domain" description="C2H2-type" evidence="6">
    <location>
        <begin position="27"/>
        <end position="49"/>
    </location>
</feature>
<protein>
    <recommendedName>
        <fullName evidence="6">C2H2-type domain-containing protein</fullName>
    </recommendedName>
</protein>
<evidence type="ECO:0000256" key="1">
    <source>
        <dbReference type="ARBA" id="ARBA00022723"/>
    </source>
</evidence>
<evidence type="ECO:0000256" key="2">
    <source>
        <dbReference type="ARBA" id="ARBA00022737"/>
    </source>
</evidence>
<evidence type="ECO:0000256" key="4">
    <source>
        <dbReference type="ARBA" id="ARBA00022833"/>
    </source>
</evidence>
<keyword evidence="2" id="KW-0677">Repeat</keyword>
<keyword evidence="8" id="KW-1185">Reference proteome</keyword>
<sequence length="64" mass="7652">LCPICGMKCHRNSIKRHVANHSDARPFLCFVCRKSFKRKDYWKRHMKSHNKFTQIPIDVYSLSS</sequence>
<dbReference type="InterPro" id="IPR036236">
    <property type="entry name" value="Znf_C2H2_sf"/>
</dbReference>
<accession>A0A8W8NLY3</accession>
<dbReference type="EnsemblMetazoa" id="G6433.24">
    <property type="protein sequence ID" value="G6433.24:cds"/>
    <property type="gene ID" value="G6433"/>
</dbReference>
<dbReference type="Proteomes" id="UP000005408">
    <property type="component" value="Unassembled WGS sequence"/>
</dbReference>
<name>A0A8W8NLY3_MAGGI</name>
<keyword evidence="1" id="KW-0479">Metal-binding</keyword>
<dbReference type="GO" id="GO:0008270">
    <property type="term" value="F:zinc ion binding"/>
    <property type="evidence" value="ECO:0007669"/>
    <property type="project" value="UniProtKB-KW"/>
</dbReference>